<evidence type="ECO:0000313" key="2">
    <source>
        <dbReference type="EMBL" id="GBP91197.1"/>
    </source>
</evidence>
<dbReference type="AlphaFoldDB" id="A0A4C1ZX49"/>
<proteinExistence type="predicted"/>
<sequence length="131" mass="14389">MNLLKIIVCLKRNGECRFAPIVINGGHHCMGYYESVTSPPLATPPPASIKRIGPLGGGCPPARRPPPQPPAIRSTDLAFFHNNIGEKSAQKSRQTVAPLIPTRGDEAFVRVPFLHSTRRVGLKFKLNNNYH</sequence>
<comment type="caution">
    <text evidence="2">The sequence shown here is derived from an EMBL/GenBank/DDBJ whole genome shotgun (WGS) entry which is preliminary data.</text>
</comment>
<protein>
    <submittedName>
        <fullName evidence="2">Uncharacterized protein</fullName>
    </submittedName>
</protein>
<accession>A0A4C1ZX49</accession>
<keyword evidence="3" id="KW-1185">Reference proteome</keyword>
<dbReference type="EMBL" id="BGZK01002150">
    <property type="protein sequence ID" value="GBP91197.1"/>
    <property type="molecule type" value="Genomic_DNA"/>
</dbReference>
<feature type="region of interest" description="Disordered" evidence="1">
    <location>
        <begin position="52"/>
        <end position="73"/>
    </location>
</feature>
<reference evidence="2 3" key="1">
    <citation type="journal article" date="2019" name="Commun. Biol.">
        <title>The bagworm genome reveals a unique fibroin gene that provides high tensile strength.</title>
        <authorList>
            <person name="Kono N."/>
            <person name="Nakamura H."/>
            <person name="Ohtoshi R."/>
            <person name="Tomita M."/>
            <person name="Numata K."/>
            <person name="Arakawa K."/>
        </authorList>
    </citation>
    <scope>NUCLEOTIDE SEQUENCE [LARGE SCALE GENOMIC DNA]</scope>
</reference>
<evidence type="ECO:0000313" key="3">
    <source>
        <dbReference type="Proteomes" id="UP000299102"/>
    </source>
</evidence>
<dbReference type="Proteomes" id="UP000299102">
    <property type="component" value="Unassembled WGS sequence"/>
</dbReference>
<gene>
    <name evidence="2" type="ORF">EVAR_100738_1</name>
</gene>
<evidence type="ECO:0000256" key="1">
    <source>
        <dbReference type="SAM" id="MobiDB-lite"/>
    </source>
</evidence>
<name>A0A4C1ZX49_EUMVA</name>
<organism evidence="2 3">
    <name type="scientific">Eumeta variegata</name>
    <name type="common">Bagworm moth</name>
    <name type="synonym">Eumeta japonica</name>
    <dbReference type="NCBI Taxonomy" id="151549"/>
    <lineage>
        <taxon>Eukaryota</taxon>
        <taxon>Metazoa</taxon>
        <taxon>Ecdysozoa</taxon>
        <taxon>Arthropoda</taxon>
        <taxon>Hexapoda</taxon>
        <taxon>Insecta</taxon>
        <taxon>Pterygota</taxon>
        <taxon>Neoptera</taxon>
        <taxon>Endopterygota</taxon>
        <taxon>Lepidoptera</taxon>
        <taxon>Glossata</taxon>
        <taxon>Ditrysia</taxon>
        <taxon>Tineoidea</taxon>
        <taxon>Psychidae</taxon>
        <taxon>Oiketicinae</taxon>
        <taxon>Eumeta</taxon>
    </lineage>
</organism>